<dbReference type="Gene3D" id="3.40.50.2300">
    <property type="match status" value="1"/>
</dbReference>
<dbReference type="InterPro" id="IPR036196">
    <property type="entry name" value="Ptyr_pPase_sf"/>
</dbReference>
<sequence length="160" mass="18555">MKDDHIQTKEKREKNWKLLYVRSAKLARAKQLGIDYPNASSKRQDEIDDNEPLNVLFICSRNQWRSPTAEAVWRNHPDMRVRSAGTSPNARRHVSVDDIRWSHSIFVMENKHRSRLLAEFGRVIANKPLHVLDIPDEYQYMDPELVDLIKASVGSVLGLP</sequence>
<dbReference type="OrthoDB" id="7210484at2"/>
<evidence type="ECO:0000313" key="3">
    <source>
        <dbReference type="Proteomes" id="UP000023435"/>
    </source>
</evidence>
<proteinExistence type="predicted"/>
<dbReference type="InterPro" id="IPR023485">
    <property type="entry name" value="Ptyr_pPase"/>
</dbReference>
<accession>A0A108UAS5</accession>
<dbReference type="EMBL" id="JAJA02000001">
    <property type="protein sequence ID" value="KWS05709.1"/>
    <property type="molecule type" value="Genomic_DNA"/>
</dbReference>
<evidence type="ECO:0000259" key="1">
    <source>
        <dbReference type="Pfam" id="PF01451"/>
    </source>
</evidence>
<comment type="caution">
    <text evidence="2">The sequence shown here is derived from an EMBL/GenBank/DDBJ whole genome shotgun (WGS) entry which is preliminary data.</text>
</comment>
<dbReference type="AlphaFoldDB" id="A0A108UAS5"/>
<name>A0A108UAS5_9GAMM</name>
<protein>
    <submittedName>
        <fullName evidence="2">Cellular communication/signal transduction</fullName>
    </submittedName>
</protein>
<dbReference type="Pfam" id="PF01451">
    <property type="entry name" value="LMWPc"/>
    <property type="match status" value="1"/>
</dbReference>
<dbReference type="Proteomes" id="UP000023435">
    <property type="component" value="Unassembled WGS sequence"/>
</dbReference>
<organism evidence="2 3">
    <name type="scientific">Lysobacter capsici AZ78</name>
    <dbReference type="NCBI Taxonomy" id="1444315"/>
    <lineage>
        <taxon>Bacteria</taxon>
        <taxon>Pseudomonadati</taxon>
        <taxon>Pseudomonadota</taxon>
        <taxon>Gammaproteobacteria</taxon>
        <taxon>Lysobacterales</taxon>
        <taxon>Lysobacteraceae</taxon>
        <taxon>Lysobacter</taxon>
    </lineage>
</organism>
<gene>
    <name evidence="2" type="ORF">AZ78_3261</name>
</gene>
<feature type="domain" description="Phosphotyrosine protein phosphatase I" evidence="1">
    <location>
        <begin position="55"/>
        <end position="104"/>
    </location>
</feature>
<evidence type="ECO:0000313" key="2">
    <source>
        <dbReference type="EMBL" id="KWS05709.1"/>
    </source>
</evidence>
<dbReference type="RefSeq" id="WP_148650648.1">
    <property type="nucleotide sequence ID" value="NZ_JAJA02000001.1"/>
</dbReference>
<dbReference type="SUPFAM" id="SSF52788">
    <property type="entry name" value="Phosphotyrosine protein phosphatases I"/>
    <property type="match status" value="1"/>
</dbReference>
<reference evidence="2 3" key="1">
    <citation type="journal article" date="2014" name="Genome Announc.">
        <title>Draft Genome Sequence of Lysobacter capsici AZ78, a Bacterium Antagonistic to Plant-Pathogenic Oomycetes.</title>
        <authorList>
            <person name="Puopolo G."/>
            <person name="Sonego P."/>
            <person name="Engelen K."/>
            <person name="Pertot I."/>
        </authorList>
    </citation>
    <scope>NUCLEOTIDE SEQUENCE [LARGE SCALE GENOMIC DNA]</scope>
    <source>
        <strain evidence="2 3">AZ78</strain>
    </source>
</reference>
<keyword evidence="3" id="KW-1185">Reference proteome</keyword>